<keyword evidence="3" id="KW-0732">Signal</keyword>
<evidence type="ECO:0000313" key="5">
    <source>
        <dbReference type="Proteomes" id="UP001152607"/>
    </source>
</evidence>
<keyword evidence="5" id="KW-1185">Reference proteome</keyword>
<sequence>MRFFSRESPSWAVLALFFAAFSPHIARAGDTTSTMVQSVESTTSETSKSAESTVSSSATFSTLDSVVASGARSTSTAPPQTHTVEVGKADHKFRPDVVQANVGDIIEFAFYPANHSVVRAEYKYPCIPYEKTEASKRGFFSGFQPVDIILDEPPKYSIRVNDTSPIFFYCSAPNSCIGYGMVGVINPNSSVSLTTQRQLAQNSSYMLQPGEPFPIEASSSTPSSIPNSDRSSTDPNVTPRLGSKLSGGAIAGVVMGCIGVVVLAAMLFFFWGRLKGLRNEADRKASTVVRNTEPQSPVFYPWSEAPHLTPPPLSLPIHPENHPVPQRNLSNLGTTSRRQVELGLGIHLSPMMSRSEEADIETSPQSQHTTPYASPGSRANEFLNFGTGRAISPPLPLQPSYNNVSPMEYPNPNPYPYHQAQPPSHHHPHHSPINTHNHGYLSAQSNPPVSPPPSYFPTFSSMPYSSSPYSQNQSNSNNNGDNDIDTGLSPPYHLYPDRKSHNINRALSTRSNRSFGGIFDVSPQTGTYSRVVSNNFNSNSMMIGGMQTTNEETNEDDDSGGADEDGISKQVSETNVISEYDDDTNEEMETGGSHDPAGTAAFKIHPLRREVDDDSALQLPSVAATATATAATTSSSLSSPFHFDYVYKNPASASAGTTTTNPAANASYEEHGDSEDEHDNDDDDVVDIEHSRIRLDTISPTDAFASFGNTGGTGTSAGAVGGRSGNGSAALQKVAAENRARMRWG</sequence>
<keyword evidence="2" id="KW-0812">Transmembrane</keyword>
<gene>
    <name evidence="4" type="ORF">PDIGIT_LOCUS10250</name>
</gene>
<feature type="region of interest" description="Disordered" evidence="1">
    <location>
        <begin position="354"/>
        <end position="495"/>
    </location>
</feature>
<dbReference type="EMBL" id="CAOQHR010000007">
    <property type="protein sequence ID" value="CAI6337142.1"/>
    <property type="molecule type" value="Genomic_DNA"/>
</dbReference>
<feature type="region of interest" description="Disordered" evidence="1">
    <location>
        <begin position="652"/>
        <end position="683"/>
    </location>
</feature>
<dbReference type="AlphaFoldDB" id="A0A9W4UM30"/>
<keyword evidence="2" id="KW-1133">Transmembrane helix</keyword>
<dbReference type="OrthoDB" id="2331100at2759"/>
<feature type="compositionally biased region" description="Low complexity" evidence="1">
    <location>
        <begin position="218"/>
        <end position="234"/>
    </location>
</feature>
<accession>A0A9W4UM30</accession>
<feature type="compositionally biased region" description="Low complexity" evidence="1">
    <location>
        <begin position="456"/>
        <end position="479"/>
    </location>
</feature>
<feature type="compositionally biased region" description="Acidic residues" evidence="1">
    <location>
        <begin position="552"/>
        <end position="565"/>
    </location>
</feature>
<dbReference type="InterPro" id="IPR052953">
    <property type="entry name" value="Ser-rich/MCO-related"/>
</dbReference>
<reference evidence="4" key="1">
    <citation type="submission" date="2023-01" db="EMBL/GenBank/DDBJ databases">
        <authorList>
            <person name="Van Ghelder C."/>
            <person name="Rancurel C."/>
        </authorList>
    </citation>
    <scope>NUCLEOTIDE SEQUENCE</scope>
    <source>
        <strain evidence="4">CNCM I-4278</strain>
    </source>
</reference>
<feature type="region of interest" description="Disordered" evidence="1">
    <location>
        <begin position="548"/>
        <end position="599"/>
    </location>
</feature>
<proteinExistence type="predicted"/>
<name>A0A9W4UM30_9PLEO</name>
<dbReference type="InterPro" id="IPR008972">
    <property type="entry name" value="Cupredoxin"/>
</dbReference>
<dbReference type="PANTHER" id="PTHR34883:SF19">
    <property type="entry name" value="EXTRACELLULAR SERINE-RICH PROTEIN"/>
    <property type="match status" value="1"/>
</dbReference>
<evidence type="ECO:0000313" key="4">
    <source>
        <dbReference type="EMBL" id="CAI6337142.1"/>
    </source>
</evidence>
<protein>
    <recommendedName>
        <fullName evidence="6">Extracellular serine-rich protein</fullName>
    </recommendedName>
</protein>
<dbReference type="Gene3D" id="2.60.40.420">
    <property type="entry name" value="Cupredoxins - blue copper proteins"/>
    <property type="match status" value="1"/>
</dbReference>
<evidence type="ECO:0008006" key="6">
    <source>
        <dbReference type="Google" id="ProtNLM"/>
    </source>
</evidence>
<evidence type="ECO:0000256" key="2">
    <source>
        <dbReference type="SAM" id="Phobius"/>
    </source>
</evidence>
<dbReference type="Proteomes" id="UP001152607">
    <property type="component" value="Unassembled WGS sequence"/>
</dbReference>
<feature type="compositionally biased region" description="Acidic residues" evidence="1">
    <location>
        <begin position="672"/>
        <end position="683"/>
    </location>
</feature>
<dbReference type="SUPFAM" id="SSF49503">
    <property type="entry name" value="Cupredoxins"/>
    <property type="match status" value="1"/>
</dbReference>
<feature type="compositionally biased region" description="Low complexity" evidence="1">
    <location>
        <begin position="652"/>
        <end position="667"/>
    </location>
</feature>
<evidence type="ECO:0000256" key="3">
    <source>
        <dbReference type="SAM" id="SignalP"/>
    </source>
</evidence>
<organism evidence="4 5">
    <name type="scientific">Periconia digitata</name>
    <dbReference type="NCBI Taxonomy" id="1303443"/>
    <lineage>
        <taxon>Eukaryota</taxon>
        <taxon>Fungi</taxon>
        <taxon>Dikarya</taxon>
        <taxon>Ascomycota</taxon>
        <taxon>Pezizomycotina</taxon>
        <taxon>Dothideomycetes</taxon>
        <taxon>Pleosporomycetidae</taxon>
        <taxon>Pleosporales</taxon>
        <taxon>Massarineae</taxon>
        <taxon>Periconiaceae</taxon>
        <taxon>Periconia</taxon>
    </lineage>
</organism>
<feature type="transmembrane region" description="Helical" evidence="2">
    <location>
        <begin position="249"/>
        <end position="271"/>
    </location>
</feature>
<dbReference type="PANTHER" id="PTHR34883">
    <property type="entry name" value="SERINE-RICH PROTEIN, PUTATIVE-RELATED-RELATED"/>
    <property type="match status" value="1"/>
</dbReference>
<feature type="chain" id="PRO_5040720188" description="Extracellular serine-rich protein" evidence="3">
    <location>
        <begin position="29"/>
        <end position="745"/>
    </location>
</feature>
<evidence type="ECO:0000256" key="1">
    <source>
        <dbReference type="SAM" id="MobiDB-lite"/>
    </source>
</evidence>
<feature type="compositionally biased region" description="Polar residues" evidence="1">
    <location>
        <begin position="362"/>
        <end position="372"/>
    </location>
</feature>
<feature type="region of interest" description="Disordered" evidence="1">
    <location>
        <begin position="216"/>
        <end position="240"/>
    </location>
</feature>
<dbReference type="CDD" id="cd00920">
    <property type="entry name" value="Cupredoxin"/>
    <property type="match status" value="1"/>
</dbReference>
<feature type="compositionally biased region" description="Acidic residues" evidence="1">
    <location>
        <begin position="579"/>
        <end position="589"/>
    </location>
</feature>
<feature type="signal peptide" evidence="3">
    <location>
        <begin position="1"/>
        <end position="28"/>
    </location>
</feature>
<keyword evidence="2" id="KW-0472">Membrane</keyword>
<comment type="caution">
    <text evidence="4">The sequence shown here is derived from an EMBL/GenBank/DDBJ whole genome shotgun (WGS) entry which is preliminary data.</text>
</comment>